<gene>
    <name evidence="1" type="ORF">C0V70_16570</name>
</gene>
<dbReference type="OrthoDB" id="5291720at2"/>
<dbReference type="Proteomes" id="UP000235584">
    <property type="component" value="Chromosome"/>
</dbReference>
<dbReference type="RefSeq" id="WP_102244982.1">
    <property type="nucleotide sequence ID" value="NZ_CP025704.1"/>
</dbReference>
<evidence type="ECO:0000313" key="1">
    <source>
        <dbReference type="EMBL" id="AUN99691.1"/>
    </source>
</evidence>
<proteinExistence type="predicted"/>
<evidence type="ECO:0000313" key="2">
    <source>
        <dbReference type="Proteomes" id="UP000235584"/>
    </source>
</evidence>
<name>A0A2K9NVZ8_BACTC</name>
<dbReference type="AlphaFoldDB" id="A0A2K9NVZ8"/>
<protein>
    <submittedName>
        <fullName evidence="1">Uncharacterized protein</fullName>
    </submittedName>
</protein>
<reference evidence="1 2" key="1">
    <citation type="submission" date="2018-01" db="EMBL/GenBank/DDBJ databases">
        <title>Complete genome sequence of Bacteriovorax stolpii DSM12778.</title>
        <authorList>
            <person name="Tang B."/>
            <person name="Chang J."/>
        </authorList>
    </citation>
    <scope>NUCLEOTIDE SEQUENCE [LARGE SCALE GENOMIC DNA]</scope>
    <source>
        <strain evidence="1 2">DSM 12778</strain>
    </source>
</reference>
<dbReference type="EMBL" id="CP025704">
    <property type="protein sequence ID" value="AUN99691.1"/>
    <property type="molecule type" value="Genomic_DNA"/>
</dbReference>
<accession>A0A2K9NVZ8</accession>
<sequence length="211" mass="22409">MKNLKGLSLLALTLSVGLGSSAAFGYGMGISTFPLAEDKKVLSAEVTGIVSNGGGVGLQARYTQKLNELSSIDAGLGISGGERSARLFAGYDYELFPDYDIQPRTSIKAFLENSKEFGTRRNIIGLAPTVSKGFSFWGNEAFPYLSLPYGISLDGKRNRYETTLSANIGVSGVIPAENLITNKPITANAEAIIGLKDSFTAVFVGFGYPIE</sequence>
<organism evidence="1 2">
    <name type="scientific">Bacteriovorax stolpii</name>
    <name type="common">Bdellovibrio stolpii</name>
    <dbReference type="NCBI Taxonomy" id="960"/>
    <lineage>
        <taxon>Bacteria</taxon>
        <taxon>Pseudomonadati</taxon>
        <taxon>Bdellovibrionota</taxon>
        <taxon>Bacteriovoracia</taxon>
        <taxon>Bacteriovoracales</taxon>
        <taxon>Bacteriovoracaceae</taxon>
        <taxon>Bacteriovorax</taxon>
    </lineage>
</organism>
<keyword evidence="2" id="KW-1185">Reference proteome</keyword>
<dbReference type="KEGG" id="bsto:C0V70_16570"/>